<feature type="compositionally biased region" description="Polar residues" evidence="1">
    <location>
        <begin position="91"/>
        <end position="100"/>
    </location>
</feature>
<dbReference type="EMBL" id="ML742079">
    <property type="protein sequence ID" value="KAE8151079.1"/>
    <property type="molecule type" value="Genomic_DNA"/>
</dbReference>
<dbReference type="Proteomes" id="UP000325780">
    <property type="component" value="Unassembled WGS sequence"/>
</dbReference>
<evidence type="ECO:0000256" key="1">
    <source>
        <dbReference type="SAM" id="MobiDB-lite"/>
    </source>
</evidence>
<proteinExistence type="predicted"/>
<accession>A0A5N6TYA8</accession>
<dbReference type="AlphaFoldDB" id="A0A5N6TYA8"/>
<evidence type="ECO:0000313" key="2">
    <source>
        <dbReference type="EMBL" id="KAE8151079.1"/>
    </source>
</evidence>
<organism evidence="2 3">
    <name type="scientific">Aspergillus avenaceus</name>
    <dbReference type="NCBI Taxonomy" id="36643"/>
    <lineage>
        <taxon>Eukaryota</taxon>
        <taxon>Fungi</taxon>
        <taxon>Dikarya</taxon>
        <taxon>Ascomycota</taxon>
        <taxon>Pezizomycotina</taxon>
        <taxon>Eurotiomycetes</taxon>
        <taxon>Eurotiomycetidae</taxon>
        <taxon>Eurotiales</taxon>
        <taxon>Aspergillaceae</taxon>
        <taxon>Aspergillus</taxon>
        <taxon>Aspergillus subgen. Circumdati</taxon>
    </lineage>
</organism>
<gene>
    <name evidence="2" type="ORF">BDV25DRAFT_139237</name>
</gene>
<protein>
    <submittedName>
        <fullName evidence="2">Uncharacterized protein</fullName>
    </submittedName>
</protein>
<dbReference type="OrthoDB" id="4483748at2759"/>
<feature type="region of interest" description="Disordered" evidence="1">
    <location>
        <begin position="50"/>
        <end position="136"/>
    </location>
</feature>
<evidence type="ECO:0000313" key="3">
    <source>
        <dbReference type="Proteomes" id="UP000325780"/>
    </source>
</evidence>
<reference evidence="2 3" key="1">
    <citation type="submission" date="2019-04" db="EMBL/GenBank/DDBJ databases">
        <title>Friends and foes A comparative genomics study of 23 Aspergillus species from section Flavi.</title>
        <authorList>
            <consortium name="DOE Joint Genome Institute"/>
            <person name="Kjaerbolling I."/>
            <person name="Vesth T."/>
            <person name="Frisvad J.C."/>
            <person name="Nybo J.L."/>
            <person name="Theobald S."/>
            <person name="Kildgaard S."/>
            <person name="Isbrandt T."/>
            <person name="Kuo A."/>
            <person name="Sato A."/>
            <person name="Lyhne E.K."/>
            <person name="Kogle M.E."/>
            <person name="Wiebenga A."/>
            <person name="Kun R.S."/>
            <person name="Lubbers R.J."/>
            <person name="Makela M.R."/>
            <person name="Barry K."/>
            <person name="Chovatia M."/>
            <person name="Clum A."/>
            <person name="Daum C."/>
            <person name="Haridas S."/>
            <person name="He G."/>
            <person name="LaButti K."/>
            <person name="Lipzen A."/>
            <person name="Mondo S."/>
            <person name="Riley R."/>
            <person name="Salamov A."/>
            <person name="Simmons B.A."/>
            <person name="Magnuson J.K."/>
            <person name="Henrissat B."/>
            <person name="Mortensen U.H."/>
            <person name="Larsen T.O."/>
            <person name="Devries R.P."/>
            <person name="Grigoriev I.V."/>
            <person name="Machida M."/>
            <person name="Baker S.E."/>
            <person name="Andersen M.R."/>
        </authorList>
    </citation>
    <scope>NUCLEOTIDE SEQUENCE [LARGE SCALE GENOMIC DNA]</scope>
    <source>
        <strain evidence="2 3">IBT 18842</strain>
    </source>
</reference>
<feature type="compositionally biased region" description="Basic and acidic residues" evidence="1">
    <location>
        <begin position="110"/>
        <end position="119"/>
    </location>
</feature>
<feature type="compositionally biased region" description="Basic residues" evidence="1">
    <location>
        <begin position="60"/>
        <end position="78"/>
    </location>
</feature>
<keyword evidence="3" id="KW-1185">Reference proteome</keyword>
<name>A0A5N6TYA8_ASPAV</name>
<sequence>MVRNIEDRLCHVCWVRGHIAVNCPMHEALLHLSTLVRGLSSRLRIPLSTRREYRVGTSNRQRRRGRGRPRPSRRRRHDTYRPDDRAADPGSNASNNTQPASREAVQPVPEYDHHSHCEPRLTPPTEFKDDMSITPPADLAHAQTGMICESDDVGIRLDASFAPIE</sequence>